<dbReference type="AlphaFoldDB" id="A0A0S2IV11"/>
<evidence type="ECO:0000313" key="2">
    <source>
        <dbReference type="Proteomes" id="UP000058857"/>
    </source>
</evidence>
<protein>
    <submittedName>
        <fullName evidence="1">Uncharacterized protein</fullName>
    </submittedName>
</protein>
<reference evidence="1 2" key="1">
    <citation type="journal article" date="2015" name="PLoS Negl. Trop. Dis.">
        <title>Distribution of Plasmids in Distinct Leptospira Pathogenic Species.</title>
        <authorList>
            <person name="Wang Y."/>
            <person name="Zhuang X."/>
            <person name="Zhong Y."/>
            <person name="Zhang C."/>
            <person name="Zhang Y."/>
            <person name="Zeng L."/>
            <person name="Zhu Y."/>
            <person name="He P."/>
            <person name="Dong K."/>
            <person name="Pal U."/>
            <person name="Guo X."/>
            <person name="Qin J."/>
        </authorList>
    </citation>
    <scope>NUCLEOTIDE SEQUENCE [LARGE SCALE GENOMIC DNA]</scope>
    <source>
        <strain evidence="1 2">56604</strain>
    </source>
</reference>
<organism evidence="1">
    <name type="scientific">Leptospira borgpetersenii serovar Ballum</name>
    <dbReference type="NCBI Taxonomy" id="280505"/>
    <lineage>
        <taxon>Bacteria</taxon>
        <taxon>Pseudomonadati</taxon>
        <taxon>Spirochaetota</taxon>
        <taxon>Spirochaetia</taxon>
        <taxon>Leptospirales</taxon>
        <taxon>Leptospiraceae</taxon>
        <taxon>Leptospira</taxon>
    </lineage>
</organism>
<dbReference type="EMBL" id="CP012029">
    <property type="protein sequence ID" value="ALO27504.1"/>
    <property type="molecule type" value="Genomic_DNA"/>
</dbReference>
<sequence length="40" mass="4942">MECISVFPFNLSERYLSRTFFNSVSFMTFSNYNIKNRFFR</sequence>
<gene>
    <name evidence="1" type="ORF">LBBP_03307</name>
</gene>
<proteinExistence type="predicted"/>
<accession>A0A0S2IV11</accession>
<name>A0A0S2IV11_LEPBO</name>
<evidence type="ECO:0000313" key="1">
    <source>
        <dbReference type="EMBL" id="ALO27504.1"/>
    </source>
</evidence>
<dbReference type="Proteomes" id="UP000058857">
    <property type="component" value="Chromosome 1"/>
</dbReference>